<protein>
    <submittedName>
        <fullName evidence="1">Uncharacterized protein</fullName>
    </submittedName>
</protein>
<organism evidence="1">
    <name type="scientific">Anguilla anguilla</name>
    <name type="common">European freshwater eel</name>
    <name type="synonym">Muraena anguilla</name>
    <dbReference type="NCBI Taxonomy" id="7936"/>
    <lineage>
        <taxon>Eukaryota</taxon>
        <taxon>Metazoa</taxon>
        <taxon>Chordata</taxon>
        <taxon>Craniata</taxon>
        <taxon>Vertebrata</taxon>
        <taxon>Euteleostomi</taxon>
        <taxon>Actinopterygii</taxon>
        <taxon>Neopterygii</taxon>
        <taxon>Teleostei</taxon>
        <taxon>Anguilliformes</taxon>
        <taxon>Anguillidae</taxon>
        <taxon>Anguilla</taxon>
    </lineage>
</organism>
<evidence type="ECO:0000313" key="1">
    <source>
        <dbReference type="EMBL" id="JAH56108.1"/>
    </source>
</evidence>
<reference evidence="1" key="2">
    <citation type="journal article" date="2015" name="Fish Shellfish Immunol.">
        <title>Early steps in the European eel (Anguilla anguilla)-Vibrio vulnificus interaction in the gills: Role of the RtxA13 toxin.</title>
        <authorList>
            <person name="Callol A."/>
            <person name="Pajuelo D."/>
            <person name="Ebbesson L."/>
            <person name="Teles M."/>
            <person name="MacKenzie S."/>
            <person name="Amaro C."/>
        </authorList>
    </citation>
    <scope>NUCLEOTIDE SEQUENCE</scope>
</reference>
<accession>A0A0E9TTN4</accession>
<reference evidence="1" key="1">
    <citation type="submission" date="2014-11" db="EMBL/GenBank/DDBJ databases">
        <authorList>
            <person name="Amaro Gonzalez C."/>
        </authorList>
    </citation>
    <scope>NUCLEOTIDE SEQUENCE</scope>
</reference>
<sequence>MLMYRGQSCRLEAIKIFTVLLRGRRRGEKKKGCRGNRNCLYSKHWM</sequence>
<proteinExistence type="predicted"/>
<name>A0A0E9TTN4_ANGAN</name>
<dbReference type="AlphaFoldDB" id="A0A0E9TTN4"/>
<dbReference type="EMBL" id="GBXM01052469">
    <property type="protein sequence ID" value="JAH56108.1"/>
    <property type="molecule type" value="Transcribed_RNA"/>
</dbReference>